<protein>
    <submittedName>
        <fullName evidence="2">Uncharacterized protein</fullName>
    </submittedName>
</protein>
<gene>
    <name evidence="2" type="ORF">IW261DRAFT_1424548</name>
</gene>
<proteinExistence type="predicted"/>
<evidence type="ECO:0000313" key="2">
    <source>
        <dbReference type="EMBL" id="KAK0472156.1"/>
    </source>
</evidence>
<feature type="region of interest" description="Disordered" evidence="1">
    <location>
        <begin position="84"/>
        <end position="106"/>
    </location>
</feature>
<name>A0AA39NUK6_9AGAR</name>
<dbReference type="EMBL" id="JAUEPR010000043">
    <property type="protein sequence ID" value="KAK0472156.1"/>
    <property type="molecule type" value="Genomic_DNA"/>
</dbReference>
<organism evidence="2 3">
    <name type="scientific">Armillaria novae-zelandiae</name>
    <dbReference type="NCBI Taxonomy" id="153914"/>
    <lineage>
        <taxon>Eukaryota</taxon>
        <taxon>Fungi</taxon>
        <taxon>Dikarya</taxon>
        <taxon>Basidiomycota</taxon>
        <taxon>Agaricomycotina</taxon>
        <taxon>Agaricomycetes</taxon>
        <taxon>Agaricomycetidae</taxon>
        <taxon>Agaricales</taxon>
        <taxon>Marasmiineae</taxon>
        <taxon>Physalacriaceae</taxon>
        <taxon>Armillaria</taxon>
    </lineage>
</organism>
<dbReference type="Proteomes" id="UP001175227">
    <property type="component" value="Unassembled WGS sequence"/>
</dbReference>
<reference evidence="2" key="1">
    <citation type="submission" date="2023-06" db="EMBL/GenBank/DDBJ databases">
        <authorList>
            <consortium name="Lawrence Berkeley National Laboratory"/>
            <person name="Ahrendt S."/>
            <person name="Sahu N."/>
            <person name="Indic B."/>
            <person name="Wong-Bajracharya J."/>
            <person name="Merenyi Z."/>
            <person name="Ke H.-M."/>
            <person name="Monk M."/>
            <person name="Kocsube S."/>
            <person name="Drula E."/>
            <person name="Lipzen A."/>
            <person name="Balint B."/>
            <person name="Henrissat B."/>
            <person name="Andreopoulos B."/>
            <person name="Martin F.M."/>
            <person name="Harder C.B."/>
            <person name="Rigling D."/>
            <person name="Ford K.L."/>
            <person name="Foster G.D."/>
            <person name="Pangilinan J."/>
            <person name="Papanicolaou A."/>
            <person name="Barry K."/>
            <person name="LaButti K."/>
            <person name="Viragh M."/>
            <person name="Koriabine M."/>
            <person name="Yan M."/>
            <person name="Riley R."/>
            <person name="Champramary S."/>
            <person name="Plett K.L."/>
            <person name="Tsai I.J."/>
            <person name="Slot J."/>
            <person name="Sipos G."/>
            <person name="Plett J."/>
            <person name="Nagy L.G."/>
            <person name="Grigoriev I.V."/>
        </authorList>
    </citation>
    <scope>NUCLEOTIDE SEQUENCE</scope>
    <source>
        <strain evidence="2">ICMP 16352</strain>
    </source>
</reference>
<dbReference type="AlphaFoldDB" id="A0AA39NUK6"/>
<evidence type="ECO:0000313" key="3">
    <source>
        <dbReference type="Proteomes" id="UP001175227"/>
    </source>
</evidence>
<sequence>MNVRVVWEWPTAGVMDLIISSSSLGSWKSIRMTRSSISNQRRAEWRILSKVGFPSGFGTVAAAYSGCRIEGCACGYAKERYAPPQENRDGLTGAPTDGGWEEYSKQSDERRVGTGDVLDFHLGFPVYIEWIRTREADPQVEESRVEGFVGGGIDDESREETTQVESVYDVWTGWYLCKDIEEEFGNKITFMGYKTAQLDR</sequence>
<accession>A0AA39NUK6</accession>
<comment type="caution">
    <text evidence="2">The sequence shown here is derived from an EMBL/GenBank/DDBJ whole genome shotgun (WGS) entry which is preliminary data.</text>
</comment>
<evidence type="ECO:0000256" key="1">
    <source>
        <dbReference type="SAM" id="MobiDB-lite"/>
    </source>
</evidence>
<keyword evidence="3" id="KW-1185">Reference proteome</keyword>